<keyword evidence="3" id="KW-1185">Reference proteome</keyword>
<dbReference type="SUPFAM" id="SSF55797">
    <property type="entry name" value="PR-1-like"/>
    <property type="match status" value="1"/>
</dbReference>
<feature type="chain" id="PRO_5031574006" evidence="1">
    <location>
        <begin position="19"/>
        <end position="417"/>
    </location>
</feature>
<dbReference type="EMBL" id="WBSL01000008">
    <property type="protein sequence ID" value="MPY67712.1"/>
    <property type="molecule type" value="Genomic_DNA"/>
</dbReference>
<comment type="caution">
    <text evidence="2">The sequence shown here is derived from an EMBL/GenBank/DDBJ whole genome shotgun (WGS) entry which is preliminary data.</text>
</comment>
<feature type="signal peptide" evidence="1">
    <location>
        <begin position="1"/>
        <end position="18"/>
    </location>
</feature>
<dbReference type="AlphaFoldDB" id="A0A7X1NXN8"/>
<evidence type="ECO:0000313" key="3">
    <source>
        <dbReference type="Proteomes" id="UP000484842"/>
    </source>
</evidence>
<sequence>MRRTLLLTTLLIPLTACGEVGNLTDKLNPQRRLPTIAPVATQHLQPGGEVSVALSVTPPPNGTPITGMDLVNPAPDLITATLTGTTLALKVHPSALPQGLIPITVQVHVGEEAARLRIPIEIGDLITREYGRFNAIREQANLPAVTFDNEASMNCWMNGRYSVVNGRLEHNQDSSLPYASPEGQACATRSNLSMSSAAPGAIASVTPTTTRLFTAPFHALGMLQPTQTSVGIGTYSQLDSSGRYARMGSGITSLREGSTAGAAPMTFPGNGATTDLGRYNGGEWPDPLTACPEFQPGSTGLPLIVSTFSAVETTATEASLTVDGQAVPVCAYGSTQYVNTKDAPGNYVGGYRSAQDIGRSLLKSSGAVFVIPKQPLEPGRTYRASVKVNGQAMAWNFKTASTLTAQSLGVVGEVQLR</sequence>
<organism evidence="2 3">
    <name type="scientific">Deinococcus terrestris</name>
    <dbReference type="NCBI Taxonomy" id="2651870"/>
    <lineage>
        <taxon>Bacteria</taxon>
        <taxon>Thermotogati</taxon>
        <taxon>Deinococcota</taxon>
        <taxon>Deinococci</taxon>
        <taxon>Deinococcales</taxon>
        <taxon>Deinococcaceae</taxon>
        <taxon>Deinococcus</taxon>
    </lineage>
</organism>
<proteinExistence type="predicted"/>
<evidence type="ECO:0000256" key="1">
    <source>
        <dbReference type="SAM" id="SignalP"/>
    </source>
</evidence>
<gene>
    <name evidence="2" type="ORF">F8S09_13650</name>
</gene>
<protein>
    <submittedName>
        <fullName evidence="2">CAP domain-containing protein</fullName>
    </submittedName>
</protein>
<dbReference type="Proteomes" id="UP000484842">
    <property type="component" value="Unassembled WGS sequence"/>
</dbReference>
<dbReference type="RefSeq" id="WP_152872046.1">
    <property type="nucleotide sequence ID" value="NZ_WBSL01000008.1"/>
</dbReference>
<reference evidence="2 3" key="1">
    <citation type="submission" date="2019-10" db="EMBL/GenBank/DDBJ databases">
        <title>Deinococcus sp. isolated from soil.</title>
        <authorList>
            <person name="Li Y."/>
            <person name="Wang J."/>
        </authorList>
    </citation>
    <scope>NUCLEOTIDE SEQUENCE [LARGE SCALE GENOMIC DNA]</scope>
    <source>
        <strain evidence="2 3">SDU3-2</strain>
    </source>
</reference>
<keyword evidence="1" id="KW-0732">Signal</keyword>
<evidence type="ECO:0000313" key="2">
    <source>
        <dbReference type="EMBL" id="MPY67712.1"/>
    </source>
</evidence>
<dbReference type="InterPro" id="IPR035940">
    <property type="entry name" value="CAP_sf"/>
</dbReference>
<name>A0A7X1NXN8_9DEIO</name>
<accession>A0A7X1NXN8</accession>